<dbReference type="AlphaFoldDB" id="A0ABD2BQ07"/>
<gene>
    <name evidence="1" type="ORF">V1477_013842</name>
</gene>
<keyword evidence="2" id="KW-1185">Reference proteome</keyword>
<comment type="caution">
    <text evidence="1">The sequence shown here is derived from an EMBL/GenBank/DDBJ whole genome shotgun (WGS) entry which is preliminary data.</text>
</comment>
<sequence>MSNILNQISLKIMKRIGTRLRWRKENLFQRLFFNGKIIEDCLTNSTIDEVLESYNQAIRFKKCNLNVIKKEAEMTEVRMKECKEEIAFENINNPTPIQKFYYGERFIGKFLIEKSLRTDPDTNHIYLLILPKKEENALTQ</sequence>
<dbReference type="Proteomes" id="UP001607303">
    <property type="component" value="Unassembled WGS sequence"/>
</dbReference>
<proteinExistence type="predicted"/>
<reference evidence="1 2" key="1">
    <citation type="journal article" date="2024" name="Ann. Entomol. Soc. Am.">
        <title>Genomic analyses of the southern and eastern yellowjacket wasps (Hymenoptera: Vespidae) reveal evolutionary signatures of social life.</title>
        <authorList>
            <person name="Catto M.A."/>
            <person name="Caine P.B."/>
            <person name="Orr S.E."/>
            <person name="Hunt B.G."/>
            <person name="Goodisman M.A.D."/>
        </authorList>
    </citation>
    <scope>NUCLEOTIDE SEQUENCE [LARGE SCALE GENOMIC DNA]</scope>
    <source>
        <strain evidence="1">232</strain>
        <tissue evidence="1">Head and thorax</tissue>
    </source>
</reference>
<evidence type="ECO:0000313" key="2">
    <source>
        <dbReference type="Proteomes" id="UP001607303"/>
    </source>
</evidence>
<name>A0ABD2BQ07_VESMC</name>
<protein>
    <submittedName>
        <fullName evidence="1">Fatty acyl-CoA reductase wat-like isoform X2</fullName>
    </submittedName>
</protein>
<organism evidence="1 2">
    <name type="scientific">Vespula maculifrons</name>
    <name type="common">Eastern yellow jacket</name>
    <name type="synonym">Wasp</name>
    <dbReference type="NCBI Taxonomy" id="7453"/>
    <lineage>
        <taxon>Eukaryota</taxon>
        <taxon>Metazoa</taxon>
        <taxon>Ecdysozoa</taxon>
        <taxon>Arthropoda</taxon>
        <taxon>Hexapoda</taxon>
        <taxon>Insecta</taxon>
        <taxon>Pterygota</taxon>
        <taxon>Neoptera</taxon>
        <taxon>Endopterygota</taxon>
        <taxon>Hymenoptera</taxon>
        <taxon>Apocrita</taxon>
        <taxon>Aculeata</taxon>
        <taxon>Vespoidea</taxon>
        <taxon>Vespidae</taxon>
        <taxon>Vespinae</taxon>
        <taxon>Vespula</taxon>
    </lineage>
</organism>
<accession>A0ABD2BQ07</accession>
<dbReference type="EMBL" id="JAYRBN010000071">
    <property type="protein sequence ID" value="KAL2734665.1"/>
    <property type="molecule type" value="Genomic_DNA"/>
</dbReference>
<evidence type="ECO:0000313" key="1">
    <source>
        <dbReference type="EMBL" id="KAL2734665.1"/>
    </source>
</evidence>